<organism evidence="8 9">
    <name type="scientific">Coprinopsis marcescibilis</name>
    <name type="common">Agaric fungus</name>
    <name type="synonym">Psathyrella marcescibilis</name>
    <dbReference type="NCBI Taxonomy" id="230819"/>
    <lineage>
        <taxon>Eukaryota</taxon>
        <taxon>Fungi</taxon>
        <taxon>Dikarya</taxon>
        <taxon>Basidiomycota</taxon>
        <taxon>Agaricomycotina</taxon>
        <taxon>Agaricomycetes</taxon>
        <taxon>Agaricomycetidae</taxon>
        <taxon>Agaricales</taxon>
        <taxon>Agaricineae</taxon>
        <taxon>Psathyrellaceae</taxon>
        <taxon>Coprinopsis</taxon>
    </lineage>
</organism>
<keyword evidence="4" id="KW-0663">Pyridoxal phosphate</keyword>
<dbReference type="SUPFAM" id="SSF53686">
    <property type="entry name" value="Tryptophan synthase beta subunit-like PLP-dependent enzymes"/>
    <property type="match status" value="1"/>
</dbReference>
<dbReference type="Pfam" id="PF00291">
    <property type="entry name" value="PALP"/>
    <property type="match status" value="1"/>
</dbReference>
<feature type="domain" description="Tryptophan synthase beta chain-like PALP" evidence="7">
    <location>
        <begin position="11"/>
        <end position="335"/>
    </location>
</feature>
<protein>
    <recommendedName>
        <fullName evidence="3">L-serine ammonia-lyase</fullName>
        <ecNumber evidence="3">4.3.1.17</ecNumber>
    </recommendedName>
</protein>
<evidence type="ECO:0000256" key="3">
    <source>
        <dbReference type="ARBA" id="ARBA00012093"/>
    </source>
</evidence>
<sequence>MAKSSKHLWLETPLLYSTHLSELLGASVHLKLENLQPSYSFKYRGISLFIQRKWEELGDDVHFAIASGGNAGLAAACAAKRFGLRCTVFIPEGVSPSTLALLKQEKAEIVVHGKVFAEASKAAIEFAESNPNAVAVHPYNDPIVWEGHGSMIKEIEGQLGKKPDAIFCSVGGGGLLGGVLGGCQIVGWDDVPIVAVETIGSDCFYHSMSLNRGRFNSTTKVLPPGVDLVHDSQNDVYMAHFSKFDSMASGSLGASQPAEVILKRALDWRGGVKSISVPDAISMESLVQFADNQKLLVELSCATTLVPAYHKPLFDKLVPAKSPGAERTVVFIVCGGFKISLPEAEEYQRLLENEPKGPGVSWSIKYDDGTLFMFPK</sequence>
<dbReference type="GO" id="GO:0004794">
    <property type="term" value="F:threonine deaminase activity"/>
    <property type="evidence" value="ECO:0007669"/>
    <property type="project" value="TreeGrafter"/>
</dbReference>
<dbReference type="InterPro" id="IPR036052">
    <property type="entry name" value="TrpB-like_PALP_sf"/>
</dbReference>
<dbReference type="Proteomes" id="UP000307440">
    <property type="component" value="Unassembled WGS sequence"/>
</dbReference>
<dbReference type="InterPro" id="IPR001926">
    <property type="entry name" value="TrpB-like_PALP"/>
</dbReference>
<evidence type="ECO:0000256" key="4">
    <source>
        <dbReference type="ARBA" id="ARBA00022898"/>
    </source>
</evidence>
<dbReference type="InterPro" id="IPR050147">
    <property type="entry name" value="Ser/Thr_Dehydratase"/>
</dbReference>
<dbReference type="GO" id="GO:0006565">
    <property type="term" value="P:L-serine catabolic process"/>
    <property type="evidence" value="ECO:0007669"/>
    <property type="project" value="TreeGrafter"/>
</dbReference>
<keyword evidence="5" id="KW-0456">Lyase</keyword>
<dbReference type="STRING" id="230819.A0A5C3L135"/>
<dbReference type="PANTHER" id="PTHR48078:SF2">
    <property type="entry name" value="CATABOLIC L-SERINE_THREONINE DEHYDRATASE"/>
    <property type="match status" value="1"/>
</dbReference>
<dbReference type="GO" id="GO:0006567">
    <property type="term" value="P:L-threonine catabolic process"/>
    <property type="evidence" value="ECO:0007669"/>
    <property type="project" value="TreeGrafter"/>
</dbReference>
<evidence type="ECO:0000256" key="2">
    <source>
        <dbReference type="ARBA" id="ARBA00010869"/>
    </source>
</evidence>
<dbReference type="EC" id="4.3.1.17" evidence="3"/>
<proteinExistence type="inferred from homology"/>
<evidence type="ECO:0000313" key="9">
    <source>
        <dbReference type="Proteomes" id="UP000307440"/>
    </source>
</evidence>
<evidence type="ECO:0000256" key="5">
    <source>
        <dbReference type="ARBA" id="ARBA00023239"/>
    </source>
</evidence>
<comment type="cofactor">
    <cofactor evidence="1">
        <name>pyridoxal 5'-phosphate</name>
        <dbReference type="ChEBI" id="CHEBI:597326"/>
    </cofactor>
</comment>
<dbReference type="AlphaFoldDB" id="A0A5C3L135"/>
<evidence type="ECO:0000313" key="8">
    <source>
        <dbReference type="EMBL" id="TFK26410.1"/>
    </source>
</evidence>
<accession>A0A5C3L135</accession>
<gene>
    <name evidence="8" type="ORF">FA15DRAFT_615909</name>
</gene>
<dbReference type="EMBL" id="ML210175">
    <property type="protein sequence ID" value="TFK26410.1"/>
    <property type="molecule type" value="Genomic_DNA"/>
</dbReference>
<dbReference type="PANTHER" id="PTHR48078">
    <property type="entry name" value="THREONINE DEHYDRATASE, MITOCHONDRIAL-RELATED"/>
    <property type="match status" value="1"/>
</dbReference>
<evidence type="ECO:0000256" key="6">
    <source>
        <dbReference type="ARBA" id="ARBA00049406"/>
    </source>
</evidence>
<name>A0A5C3L135_COPMA</name>
<evidence type="ECO:0000256" key="1">
    <source>
        <dbReference type="ARBA" id="ARBA00001933"/>
    </source>
</evidence>
<dbReference type="GO" id="GO:0009097">
    <property type="term" value="P:isoleucine biosynthetic process"/>
    <property type="evidence" value="ECO:0007669"/>
    <property type="project" value="TreeGrafter"/>
</dbReference>
<comment type="catalytic activity">
    <reaction evidence="6">
        <text>L-serine = pyruvate + NH4(+)</text>
        <dbReference type="Rhea" id="RHEA:19169"/>
        <dbReference type="ChEBI" id="CHEBI:15361"/>
        <dbReference type="ChEBI" id="CHEBI:28938"/>
        <dbReference type="ChEBI" id="CHEBI:33384"/>
        <dbReference type="EC" id="4.3.1.17"/>
    </reaction>
</comment>
<reference evidence="8 9" key="1">
    <citation type="journal article" date="2019" name="Nat. Ecol. Evol.">
        <title>Megaphylogeny resolves global patterns of mushroom evolution.</title>
        <authorList>
            <person name="Varga T."/>
            <person name="Krizsan K."/>
            <person name="Foldi C."/>
            <person name="Dima B."/>
            <person name="Sanchez-Garcia M."/>
            <person name="Sanchez-Ramirez S."/>
            <person name="Szollosi G.J."/>
            <person name="Szarkandi J.G."/>
            <person name="Papp V."/>
            <person name="Albert L."/>
            <person name="Andreopoulos W."/>
            <person name="Angelini C."/>
            <person name="Antonin V."/>
            <person name="Barry K.W."/>
            <person name="Bougher N.L."/>
            <person name="Buchanan P."/>
            <person name="Buyck B."/>
            <person name="Bense V."/>
            <person name="Catcheside P."/>
            <person name="Chovatia M."/>
            <person name="Cooper J."/>
            <person name="Damon W."/>
            <person name="Desjardin D."/>
            <person name="Finy P."/>
            <person name="Geml J."/>
            <person name="Haridas S."/>
            <person name="Hughes K."/>
            <person name="Justo A."/>
            <person name="Karasinski D."/>
            <person name="Kautmanova I."/>
            <person name="Kiss B."/>
            <person name="Kocsube S."/>
            <person name="Kotiranta H."/>
            <person name="LaButti K.M."/>
            <person name="Lechner B.E."/>
            <person name="Liimatainen K."/>
            <person name="Lipzen A."/>
            <person name="Lukacs Z."/>
            <person name="Mihaltcheva S."/>
            <person name="Morgado L.N."/>
            <person name="Niskanen T."/>
            <person name="Noordeloos M.E."/>
            <person name="Ohm R.A."/>
            <person name="Ortiz-Santana B."/>
            <person name="Ovrebo C."/>
            <person name="Racz N."/>
            <person name="Riley R."/>
            <person name="Savchenko A."/>
            <person name="Shiryaev A."/>
            <person name="Soop K."/>
            <person name="Spirin V."/>
            <person name="Szebenyi C."/>
            <person name="Tomsovsky M."/>
            <person name="Tulloss R.E."/>
            <person name="Uehling J."/>
            <person name="Grigoriev I.V."/>
            <person name="Vagvolgyi C."/>
            <person name="Papp T."/>
            <person name="Martin F.M."/>
            <person name="Miettinen O."/>
            <person name="Hibbett D.S."/>
            <person name="Nagy L.G."/>
        </authorList>
    </citation>
    <scope>NUCLEOTIDE SEQUENCE [LARGE SCALE GENOMIC DNA]</scope>
    <source>
        <strain evidence="8 9">CBS 121175</strain>
    </source>
</reference>
<evidence type="ECO:0000259" key="7">
    <source>
        <dbReference type="Pfam" id="PF00291"/>
    </source>
</evidence>
<keyword evidence="9" id="KW-1185">Reference proteome</keyword>
<dbReference type="GO" id="GO:0003941">
    <property type="term" value="F:L-serine ammonia-lyase activity"/>
    <property type="evidence" value="ECO:0007669"/>
    <property type="project" value="UniProtKB-EC"/>
</dbReference>
<dbReference type="OrthoDB" id="7773036at2759"/>
<dbReference type="Gene3D" id="3.40.50.1100">
    <property type="match status" value="2"/>
</dbReference>
<comment type="similarity">
    <text evidence="2">Belongs to the serine/threonine dehydratase family.</text>
</comment>